<feature type="region of interest" description="Disordered" evidence="1">
    <location>
        <begin position="172"/>
        <end position="197"/>
    </location>
</feature>
<accession>A0ABN3WG11</accession>
<feature type="compositionally biased region" description="Low complexity" evidence="1">
    <location>
        <begin position="187"/>
        <end position="197"/>
    </location>
</feature>
<keyword evidence="3" id="KW-1185">Reference proteome</keyword>
<protein>
    <submittedName>
        <fullName evidence="2">Uncharacterized protein</fullName>
    </submittedName>
</protein>
<organism evidence="2 3">
    <name type="scientific">Streptomyces thioluteus</name>
    <dbReference type="NCBI Taxonomy" id="66431"/>
    <lineage>
        <taxon>Bacteria</taxon>
        <taxon>Bacillati</taxon>
        <taxon>Actinomycetota</taxon>
        <taxon>Actinomycetes</taxon>
        <taxon>Kitasatosporales</taxon>
        <taxon>Streptomycetaceae</taxon>
        <taxon>Streptomyces</taxon>
    </lineage>
</organism>
<dbReference type="EMBL" id="BAAAXZ010000028">
    <property type="protein sequence ID" value="GAA2914005.1"/>
    <property type="molecule type" value="Genomic_DNA"/>
</dbReference>
<proteinExistence type="predicted"/>
<evidence type="ECO:0000313" key="2">
    <source>
        <dbReference type="EMBL" id="GAA2914005.1"/>
    </source>
</evidence>
<sequence>MRFWGYLLLARRDRALPESPVLRPSRHHLLPTASFGDGWQLWHHPHQPELGPHQPELGDLDALVRALADETGAPALAAYVMESDCAVVSGAGPGGAPWSACLGRRALAGYMADTGLALDELFPDPRAAAAHCSAWAAAAGHTADPAELAAVLTAEPEPRVENLFEDLLAHLGIDGGRRPGPPPPTGEAPAATRCEPR</sequence>
<dbReference type="Proteomes" id="UP001501102">
    <property type="component" value="Unassembled WGS sequence"/>
</dbReference>
<reference evidence="2 3" key="1">
    <citation type="journal article" date="2019" name="Int. J. Syst. Evol. Microbiol.">
        <title>The Global Catalogue of Microorganisms (GCM) 10K type strain sequencing project: providing services to taxonomists for standard genome sequencing and annotation.</title>
        <authorList>
            <consortium name="The Broad Institute Genomics Platform"/>
            <consortium name="The Broad Institute Genome Sequencing Center for Infectious Disease"/>
            <person name="Wu L."/>
            <person name="Ma J."/>
        </authorList>
    </citation>
    <scope>NUCLEOTIDE SEQUENCE [LARGE SCALE GENOMIC DNA]</scope>
    <source>
        <strain evidence="2 3">JCM 4087</strain>
    </source>
</reference>
<evidence type="ECO:0000313" key="3">
    <source>
        <dbReference type="Proteomes" id="UP001501102"/>
    </source>
</evidence>
<evidence type="ECO:0000256" key="1">
    <source>
        <dbReference type="SAM" id="MobiDB-lite"/>
    </source>
</evidence>
<comment type="caution">
    <text evidence="2">The sequence shown here is derived from an EMBL/GenBank/DDBJ whole genome shotgun (WGS) entry which is preliminary data.</text>
</comment>
<dbReference type="RefSeq" id="WP_344960842.1">
    <property type="nucleotide sequence ID" value="NZ_BAAAXZ010000028.1"/>
</dbReference>
<gene>
    <name evidence="2" type="ORF">GCM10020221_07110</name>
</gene>
<name>A0ABN3WG11_STRTU</name>